<keyword evidence="2" id="KW-1185">Reference proteome</keyword>
<proteinExistence type="predicted"/>
<protein>
    <recommendedName>
        <fullName evidence="3">Plantaricin C family lantibiotic</fullName>
    </recommendedName>
</protein>
<evidence type="ECO:0000313" key="1">
    <source>
        <dbReference type="EMBL" id="MFD2588981.1"/>
    </source>
</evidence>
<gene>
    <name evidence="1" type="ORF">ACFSQJ_18800</name>
</gene>
<dbReference type="EMBL" id="JBHULB010000083">
    <property type="protein sequence ID" value="MFD2588981.1"/>
    <property type="molecule type" value="Genomic_DNA"/>
</dbReference>
<evidence type="ECO:0000313" key="2">
    <source>
        <dbReference type="Proteomes" id="UP001597526"/>
    </source>
</evidence>
<organism evidence="1 2">
    <name type="scientific">Croceitalea marina</name>
    <dbReference type="NCBI Taxonomy" id="1775166"/>
    <lineage>
        <taxon>Bacteria</taxon>
        <taxon>Pseudomonadati</taxon>
        <taxon>Bacteroidota</taxon>
        <taxon>Flavobacteriia</taxon>
        <taxon>Flavobacteriales</taxon>
        <taxon>Flavobacteriaceae</taxon>
        <taxon>Croceitalea</taxon>
    </lineage>
</organism>
<evidence type="ECO:0008006" key="3">
    <source>
        <dbReference type="Google" id="ProtNLM"/>
    </source>
</evidence>
<comment type="caution">
    <text evidence="1">The sequence shown here is derived from an EMBL/GenBank/DDBJ whole genome shotgun (WGS) entry which is preliminary data.</text>
</comment>
<dbReference type="Proteomes" id="UP001597526">
    <property type="component" value="Unassembled WGS sequence"/>
</dbReference>
<name>A0ABW5N1M0_9FLAO</name>
<dbReference type="RefSeq" id="WP_377768460.1">
    <property type="nucleotide sequence ID" value="NZ_JBHULB010000083.1"/>
</dbReference>
<sequence>MESKEFRKKIKEIPTAELYSEIEVLLANNGLENVRINGFSVQSEFNLTDKIECENDEGRYVCRVENGKLVCKCLGRKSGSN</sequence>
<accession>A0ABW5N1M0</accession>
<reference evidence="2" key="1">
    <citation type="journal article" date="2019" name="Int. J. Syst. Evol. Microbiol.">
        <title>The Global Catalogue of Microorganisms (GCM) 10K type strain sequencing project: providing services to taxonomists for standard genome sequencing and annotation.</title>
        <authorList>
            <consortium name="The Broad Institute Genomics Platform"/>
            <consortium name="The Broad Institute Genome Sequencing Center for Infectious Disease"/>
            <person name="Wu L."/>
            <person name="Ma J."/>
        </authorList>
    </citation>
    <scope>NUCLEOTIDE SEQUENCE [LARGE SCALE GENOMIC DNA]</scope>
    <source>
        <strain evidence="2">KCTC 52368</strain>
    </source>
</reference>